<accession>A0A839QNY0</accession>
<dbReference type="AlphaFoldDB" id="A0A839QNY0"/>
<comment type="caution">
    <text evidence="1">The sequence shown here is derived from an EMBL/GenBank/DDBJ whole genome shotgun (WGS) entry which is preliminary data.</text>
</comment>
<gene>
    <name evidence="1" type="ORF">E9229_001113</name>
</gene>
<dbReference type="Proteomes" id="UP000523000">
    <property type="component" value="Unassembled WGS sequence"/>
</dbReference>
<organism evidence="1 2">
    <name type="scientific">Paeniglutamicibacter cryotolerans</name>
    <dbReference type="NCBI Taxonomy" id="670079"/>
    <lineage>
        <taxon>Bacteria</taxon>
        <taxon>Bacillati</taxon>
        <taxon>Actinomycetota</taxon>
        <taxon>Actinomycetes</taxon>
        <taxon>Micrococcales</taxon>
        <taxon>Micrococcaceae</taxon>
        <taxon>Paeniglutamicibacter</taxon>
    </lineage>
</organism>
<name>A0A839QNY0_9MICC</name>
<sequence length="31" mass="3537">MFIIANGARTLPHTLRTIEVPQEQIAELSMR</sequence>
<dbReference type="EMBL" id="JACHVS010000001">
    <property type="protein sequence ID" value="MBB2994922.1"/>
    <property type="molecule type" value="Genomic_DNA"/>
</dbReference>
<reference evidence="1 2" key="1">
    <citation type="submission" date="2020-08" db="EMBL/GenBank/DDBJ databases">
        <title>Sequencing the genomes of 1000 actinobacteria strains.</title>
        <authorList>
            <person name="Klenk H.-P."/>
        </authorList>
    </citation>
    <scope>NUCLEOTIDE SEQUENCE [LARGE SCALE GENOMIC DNA]</scope>
    <source>
        <strain evidence="1 2">DSM 22826</strain>
    </source>
</reference>
<proteinExistence type="predicted"/>
<evidence type="ECO:0000313" key="1">
    <source>
        <dbReference type="EMBL" id="MBB2994922.1"/>
    </source>
</evidence>
<protein>
    <submittedName>
        <fullName evidence="1">Uncharacterized protein</fullName>
    </submittedName>
</protein>
<evidence type="ECO:0000313" key="2">
    <source>
        <dbReference type="Proteomes" id="UP000523000"/>
    </source>
</evidence>
<keyword evidence="2" id="KW-1185">Reference proteome</keyword>